<keyword evidence="3" id="KW-1185">Reference proteome</keyword>
<dbReference type="Pfam" id="PF12679">
    <property type="entry name" value="ABC2_membrane_2"/>
    <property type="match status" value="1"/>
</dbReference>
<feature type="transmembrane region" description="Helical" evidence="1">
    <location>
        <begin position="167"/>
        <end position="193"/>
    </location>
</feature>
<dbReference type="eggNOG" id="COG1277">
    <property type="taxonomic scope" value="Bacteria"/>
</dbReference>
<dbReference type="EMBL" id="ACVI01000023">
    <property type="protein sequence ID" value="EET87798.1"/>
    <property type="molecule type" value="Genomic_DNA"/>
</dbReference>
<feature type="transmembrane region" description="Helical" evidence="1">
    <location>
        <begin position="228"/>
        <end position="252"/>
    </location>
</feature>
<proteinExistence type="predicted"/>
<organism evidence="2 3">
    <name type="scientific">Clostridium carboxidivorans P7</name>
    <dbReference type="NCBI Taxonomy" id="536227"/>
    <lineage>
        <taxon>Bacteria</taxon>
        <taxon>Bacillati</taxon>
        <taxon>Bacillota</taxon>
        <taxon>Clostridia</taxon>
        <taxon>Eubacteriales</taxon>
        <taxon>Clostridiaceae</taxon>
        <taxon>Clostridium</taxon>
    </lineage>
</organism>
<dbReference type="STRING" id="536227.Ccar_06980"/>
<feature type="transmembrane region" description="Helical" evidence="1">
    <location>
        <begin position="308"/>
        <end position="330"/>
    </location>
</feature>
<dbReference type="GO" id="GO:0140359">
    <property type="term" value="F:ABC-type transporter activity"/>
    <property type="evidence" value="ECO:0007669"/>
    <property type="project" value="InterPro"/>
</dbReference>
<gene>
    <name evidence="2" type="ORF">CcarbDRAFT_1791</name>
</gene>
<feature type="transmembrane region" description="Helical" evidence="1">
    <location>
        <begin position="259"/>
        <end position="276"/>
    </location>
</feature>
<keyword evidence="1" id="KW-0812">Transmembrane</keyword>
<sequence>MRNLLKLIENEVIKMLSKRKLLLITAILLVLVSLFAYGEMHSYQNTIQRYMKSSGQTQNYNWKSLANQQITDLKTMINRPNISENRKNSISIQIEQLQYYVDHNINPITPSAGKFTVEFMQQAVYLFFPLLIIILSGDIVSGEFSAKTIKILLTRAVPRWKILLSKYAAVLILSCIVILETAAMCILISTFMFHNSAWLEPVITGFKAVNGNIDTSGVVRLYQWQYAILVYSLGWFSAICIATLSFMISVLVKNTATSIGIIMASIIGGQFLQFYLSDWPLVKYFFAVNLNLPQYLTGSYEPVNGMSLVFSILVLCAWAFISLIISFKVFSKEDVLV</sequence>
<accession>C6PSM4</accession>
<reference evidence="2 3" key="1">
    <citation type="submission" date="2009-06" db="EMBL/GenBank/DDBJ databases">
        <title>The draft genome of Clostridium carboxidivorans P7.</title>
        <authorList>
            <consortium name="US DOE Joint Genome Institute (JGI-PGF)"/>
            <person name="Lucas S."/>
            <person name="Copeland A."/>
            <person name="Lapidus A."/>
            <person name="Glavina del Rio T."/>
            <person name="Tice H."/>
            <person name="Bruce D."/>
            <person name="Goodwin L."/>
            <person name="Pitluck S."/>
            <person name="Larimer F."/>
            <person name="Land M.L."/>
            <person name="Hauser L."/>
            <person name="Hemme C.L."/>
        </authorList>
    </citation>
    <scope>NUCLEOTIDE SEQUENCE [LARGE SCALE GENOMIC DNA]</scope>
    <source>
        <strain evidence="2 3">P7</strain>
    </source>
</reference>
<evidence type="ECO:0000313" key="2">
    <source>
        <dbReference type="EMBL" id="EET87798.1"/>
    </source>
</evidence>
<evidence type="ECO:0000256" key="1">
    <source>
        <dbReference type="SAM" id="Phobius"/>
    </source>
</evidence>
<dbReference type="PANTHER" id="PTHR37305:SF2">
    <property type="entry name" value="BACITRACIN TRANSPORT PERMEASE PROTEIN BCRB"/>
    <property type="match status" value="1"/>
</dbReference>
<protein>
    <submittedName>
        <fullName evidence="2">ABC transporter permease</fullName>
    </submittedName>
</protein>
<comment type="caution">
    <text evidence="2">The sequence shown here is derived from an EMBL/GenBank/DDBJ whole genome shotgun (WGS) entry which is preliminary data.</text>
</comment>
<feature type="transmembrane region" description="Helical" evidence="1">
    <location>
        <begin position="123"/>
        <end position="146"/>
    </location>
</feature>
<keyword evidence="1" id="KW-1133">Transmembrane helix</keyword>
<name>C6PSM4_9CLOT</name>
<dbReference type="PANTHER" id="PTHR37305">
    <property type="entry name" value="INTEGRAL MEMBRANE PROTEIN-RELATED"/>
    <property type="match status" value="1"/>
</dbReference>
<feature type="transmembrane region" description="Helical" evidence="1">
    <location>
        <begin position="21"/>
        <end position="38"/>
    </location>
</feature>
<keyword evidence="1" id="KW-0472">Membrane</keyword>
<dbReference type="AlphaFoldDB" id="C6PSM4"/>
<evidence type="ECO:0000313" key="3">
    <source>
        <dbReference type="Proteomes" id="UP000004198"/>
    </source>
</evidence>
<dbReference type="GO" id="GO:0005886">
    <property type="term" value="C:plasma membrane"/>
    <property type="evidence" value="ECO:0007669"/>
    <property type="project" value="UniProtKB-SubCell"/>
</dbReference>
<dbReference type="Proteomes" id="UP000004198">
    <property type="component" value="Unassembled WGS sequence"/>
</dbReference>